<keyword evidence="4" id="KW-0677">Repeat</keyword>
<dbReference type="InterPro" id="IPR001007">
    <property type="entry name" value="VWF_dom"/>
</dbReference>
<feature type="domain" description="VWFD" evidence="7">
    <location>
        <begin position="2009"/>
        <end position="2180"/>
    </location>
</feature>
<feature type="domain" description="VWFD" evidence="7">
    <location>
        <begin position="2388"/>
        <end position="2558"/>
    </location>
</feature>
<dbReference type="GO" id="GO:0005796">
    <property type="term" value="C:Golgi lumen"/>
    <property type="evidence" value="ECO:0007669"/>
    <property type="project" value="UniProtKB-ARBA"/>
</dbReference>
<dbReference type="Bgee" id="ENSMNEG00000030244">
    <property type="expression patterns" value="Expressed in colon and 2 other cell types or tissues"/>
</dbReference>
<dbReference type="GO" id="GO:0005615">
    <property type="term" value="C:extracellular space"/>
    <property type="evidence" value="ECO:0007669"/>
    <property type="project" value="TreeGrafter"/>
</dbReference>
<dbReference type="Pfam" id="PF12714">
    <property type="entry name" value="TILa"/>
    <property type="match status" value="6"/>
</dbReference>
<proteinExistence type="predicted"/>
<dbReference type="FunFam" id="2.10.25.10:FF:000674">
    <property type="entry name" value="Mucin-2"/>
    <property type="match status" value="1"/>
</dbReference>
<dbReference type="Gene3D" id="2.10.25.10">
    <property type="entry name" value="Laminin"/>
    <property type="match status" value="6"/>
</dbReference>
<dbReference type="PANTHER" id="PTHR11339:SF244">
    <property type="entry name" value="IGGFC-BINDING PROTEIN"/>
    <property type="match status" value="1"/>
</dbReference>
<dbReference type="SMART" id="SM00832">
    <property type="entry name" value="C8"/>
    <property type="match status" value="6"/>
</dbReference>
<keyword evidence="2" id="KW-0964">Secreted</keyword>
<dbReference type="SMART" id="SM00214">
    <property type="entry name" value="VWC"/>
    <property type="match status" value="3"/>
</dbReference>
<dbReference type="FunFam" id="2.10.25.10:FF:000153">
    <property type="entry name" value="MUC5B isoform 1"/>
    <property type="match status" value="2"/>
</dbReference>
<dbReference type="PANTHER" id="PTHR11339">
    <property type="entry name" value="EXTRACELLULAR MATRIX GLYCOPROTEIN RELATED"/>
    <property type="match status" value="1"/>
</dbReference>
<feature type="domain" description="VWFD" evidence="7">
    <location>
        <begin position="28"/>
        <end position="208"/>
    </location>
</feature>
<dbReference type="SMART" id="SM00215">
    <property type="entry name" value="VWC_out"/>
    <property type="match status" value="5"/>
</dbReference>
<dbReference type="SUPFAM" id="SSF57567">
    <property type="entry name" value="Serine protease inhibitors"/>
    <property type="match status" value="6"/>
</dbReference>
<keyword evidence="6" id="KW-0325">Glycoprotein</keyword>
<evidence type="ECO:0000256" key="5">
    <source>
        <dbReference type="ARBA" id="ARBA00023157"/>
    </source>
</evidence>
<evidence type="ECO:0000259" key="7">
    <source>
        <dbReference type="PROSITE" id="PS51233"/>
    </source>
</evidence>
<reference evidence="8" key="1">
    <citation type="submission" date="2025-08" db="UniProtKB">
        <authorList>
            <consortium name="Ensembl"/>
        </authorList>
    </citation>
    <scope>IDENTIFICATION</scope>
</reference>
<keyword evidence="9" id="KW-1185">Reference proteome</keyword>
<dbReference type="Pfam" id="PF00094">
    <property type="entry name" value="VWD"/>
    <property type="match status" value="7"/>
</dbReference>
<evidence type="ECO:0000256" key="3">
    <source>
        <dbReference type="ARBA" id="ARBA00022729"/>
    </source>
</evidence>
<feature type="domain" description="VWFD" evidence="7">
    <location>
        <begin position="1228"/>
        <end position="1411"/>
    </location>
</feature>
<feature type="domain" description="VWFD" evidence="7">
    <location>
        <begin position="808"/>
        <end position="987"/>
    </location>
</feature>
<dbReference type="GeneTree" id="ENSGT00950000183155"/>
<dbReference type="InterPro" id="IPR014853">
    <property type="entry name" value="VWF/SSPO/ZAN-like_Cys-rich_dom"/>
</dbReference>
<organism evidence="8 9">
    <name type="scientific">Macaca nemestrina</name>
    <name type="common">Pig-tailed macaque</name>
    <dbReference type="NCBI Taxonomy" id="9545"/>
    <lineage>
        <taxon>Eukaryota</taxon>
        <taxon>Metazoa</taxon>
        <taxon>Chordata</taxon>
        <taxon>Craniata</taxon>
        <taxon>Vertebrata</taxon>
        <taxon>Euteleostomi</taxon>
        <taxon>Mammalia</taxon>
        <taxon>Eutheria</taxon>
        <taxon>Euarchontoglires</taxon>
        <taxon>Primates</taxon>
        <taxon>Haplorrhini</taxon>
        <taxon>Catarrhini</taxon>
        <taxon>Cercopithecidae</taxon>
        <taxon>Cercopithecinae</taxon>
        <taxon>Macaca</taxon>
    </lineage>
</organism>
<feature type="domain" description="VWFD" evidence="7">
    <location>
        <begin position="420"/>
        <end position="599"/>
    </location>
</feature>
<evidence type="ECO:0000313" key="8">
    <source>
        <dbReference type="Ensembl" id="ENSMNEP00000011894.1"/>
    </source>
</evidence>
<sequence length="2558" mass="270166">SCEGVQCAAGQRCQVAGGKAKCVAESTAVCRAQGDPHYTTFDGRRYDMMGTCSYTMAELCGDDETLPAFSVEAKNEHRGSRRVSYVGLVTVHAYSHSVSLTRGEVGFVLVDKQRSRLPVSLSEGRLRVYQSGPRAVVELVFGLVVTYDWDCQLALSLPARFQDQVCGLCGNYNGDPADDFLLPDGVLAPDPVEFASSWKLDDGDYLCEDGCQNNCPACTPGQAQHYEGDRLCGMLTKLDGPFAVCHGTLDPRSFLEQCVYDLCVVGGERLSLCRGLSAYAQACLELGISVGNWRPLANCPLSCPANSRYELCGPACPASCNEAAAPSNCSGRPCVEGCVCLPGFVASGGTCVPASSCGCTFQGLQLAPGQEVWADESCRRRCTCNGATHQVTCRDTQGCPAGEICSDQNGLLGCYPNRFGTCQGSGDPHYVSFDGRRFDFMGTCTYLLVGSCGQNAALPAFRVLVENEHRGSQTVSYTRAVRVEARGVKVVVRREYPGQVLVDDVLQYLPFQAADGQVQVFRQGRDAVVRTDFGLTVTYNWDARVTAKVPSSYAEALCGLCGNFNGDPADDLALRGGGQAANALAFGNSWQEETRSGCGAAEPGDCPKLDSLVAQQLQSKNECGILADPQGPFRECHSKLDPQGAVRDCVYDRCLLPGQSGPLCDALATYAAACQAAGATVHPWRSEKLCPLSCPPNSHYEACSYGCPLSCGDLPVHGGCGSECHEGCVCDEGFALSGESCLPLASCGCVHQGTYYPPGQTFYPGPGCDSLCHCQEGGLVSCEPSSCGPHEACQPSGGSLGCVAVGSATCQASGDPHYTTFDGRRFDFMGTCVYVLAQTCGTRPGLHRFAVLQENVAWGNGRVSVTRVITVQVGNFTLRLEQRQWKVTVNGVDMKLPVVLANGQIRASQHGSDVVIETDFGLRVAYDLVYYVRVTIPGNYYQQMCGLCGNYNGDPKDDFQKPNGSQAGNANDFGNSWEEAVPGSPCLPPPTCPPGSEGCDTSKCPPEQEKKYEKEEFCGLLSSATGPLASCHKLVDPQGPLQDCVFDLCLGGGNLSILCNNIHAYVSACQAAGGHVKPWRTETFCPMKCPANSHYELCADTCSLGCAALSAPLQCPDECAEGCQCDAGFLYNGEACVPIQQCGCYHNGVYYEPEQTVLIDDCRQQCTCHVGKGVLCQEHSCPPGQVCQPSGGVLSCITKDPCDGVTCRPQETCKEQGGQGVCVPNYEATCWLWGDPHYHSFDGRAFDFQGTCNYVLATTGCPGVNTQGLTPFTVTTKNENRGNPAVSYVRVVTVAALGTNISIHKGEIGKVRVNGVLTALPVSEANGRISVTHGASKALLVADFGLQVSYDWNWRVDVTLPSSYHGAVCGLCGNMDRNPNNDQAFPNGTLAPSIPIWGGSWRVPGWDPLCWDVCPGSCPTCPEDKLEQYEGPGFCGPLVPGAGGPFATCHAHVPPESFFKGCVLDVCMGGGAHDILCKALASYVAACQAAGVVIEDWRAQVGCEITCPENSHYEVCGPPCPASCPSPAPPATPAVCEGPCVEGCQCDAGFVLSADRCVSLNNSCGCWANGTYHEAGSEFWADGTCSHRCRCGPGGGSLVCTPASCGLGEVCGLLPSGQHGCQPVSTAECQAWGDPHYVTLDGHRFDFQGNCEYLLSAPCHGPPSGAANFTVTVANEHRGSQAVSYTRSVTLQIYNHSLTLSARWPRQLQVDGVFVALPFQLDSLLHAHLSGADVVVTTTSGLSLTFDGDSFVRLRVPAAYAGALCGLCGNYNQDPADDLKAVDGKPAGWQVGGAPGCGECVSGPCPSQCTPEQQESFGGPDACGVISATDGPLAPCHCLVPPAQYFQGCLLDACQVQGHPGGLCPAVAAYVAACQAAGAQLGEWRRPDFCPFQCPAHSHYELCGDSCPVSCPSLSAPEGCESACREGCVCDAGFVLSGDTCVPVGQCGCLYDGRYYPLGEAFYPGPECERRCECGPGGHVTCQEGAACGPHEECRLEDGVRACHATGCGRCLANGGIHYVTLDGRVFDLHGSCSYVLAQVCQPKPGDEDFSIVLEKNAAGDPQRLLVTVSGQVVSLAQGQQVTVDGEAVALPVAVGRVRVTAEGRNMVLQTTKGLRLLFDGDAQVLMSVPSSFRGRLCGLCGNFNGNWSDDFVLPNGLAASSVETFGAAWRAPGSSKGCGEGCGPQGCPVCSAEETAPYESNKACGQLRNPQGPFATCQAVLSPSEYFRQCVYDLCAQKGDTAFLCRSLAAYTAACQAAGVAVKPWRTDSFCPLQCPAHSHYSICTHTCQGSCAALSGLTGCTTRCFEGCECDDRFLLSQGVCIPVQDCGCTHNGRYLPVNSSLLTSDCSKLCSCSSSSGLTCQAAGCPPGRVCEVKAEARQCWAARGLCVLSVGANLTTFDGARGATTSPGVYELSSRCPGLQKTIPWYRVVAEVQTCHGKTEAVGQIHIFFEDGMVTVTPNKGVWVNGLRVDLPAEKLASVSMSRTPDGSLLVRQKAGVQVWLGANGKLAVMVSEDHAGKLCGACGNFDGDQTNDWRDSEGKSVMEKWRAQDFSPW</sequence>
<dbReference type="SMART" id="SM00216">
    <property type="entry name" value="VWD"/>
    <property type="match status" value="7"/>
</dbReference>
<evidence type="ECO:0000313" key="9">
    <source>
        <dbReference type="Proteomes" id="UP000233120"/>
    </source>
</evidence>
<keyword evidence="5" id="KW-1015">Disulfide bond</keyword>
<keyword evidence="3" id="KW-0732">Signal</keyword>
<evidence type="ECO:0000256" key="2">
    <source>
        <dbReference type="ARBA" id="ARBA00022525"/>
    </source>
</evidence>
<evidence type="ECO:0000256" key="6">
    <source>
        <dbReference type="ARBA" id="ARBA00023180"/>
    </source>
</evidence>
<feature type="domain" description="VWFD" evidence="7">
    <location>
        <begin position="1627"/>
        <end position="1810"/>
    </location>
</feature>
<evidence type="ECO:0000256" key="1">
    <source>
        <dbReference type="ARBA" id="ARBA00004613"/>
    </source>
</evidence>
<dbReference type="InterPro" id="IPR001846">
    <property type="entry name" value="VWF_type-D"/>
</dbReference>
<dbReference type="Ensembl" id="ENSMNET00000036087.1">
    <property type="protein sequence ID" value="ENSMNEP00000011894.1"/>
    <property type="gene ID" value="ENSMNEG00000030244.1"/>
</dbReference>
<reference evidence="8" key="2">
    <citation type="submission" date="2025-09" db="UniProtKB">
        <authorList>
            <consortium name="Ensembl"/>
        </authorList>
    </citation>
    <scope>IDENTIFICATION</scope>
</reference>
<dbReference type="CDD" id="cd19941">
    <property type="entry name" value="TIL"/>
    <property type="match status" value="6"/>
</dbReference>
<dbReference type="InterPro" id="IPR002919">
    <property type="entry name" value="TIL_dom"/>
</dbReference>
<dbReference type="PROSITE" id="PS51233">
    <property type="entry name" value="VWFD"/>
    <property type="match status" value="7"/>
</dbReference>
<gene>
    <name evidence="8" type="primary">FCGBP</name>
</gene>
<dbReference type="InterPro" id="IPR036084">
    <property type="entry name" value="Ser_inhib-like_sf"/>
</dbReference>
<dbReference type="InterPro" id="IPR050780">
    <property type="entry name" value="Mucin_vWF_Thrombospondin_sf"/>
</dbReference>
<comment type="subcellular location">
    <subcellularLocation>
        <location evidence="1">Secreted</location>
    </subcellularLocation>
</comment>
<dbReference type="GO" id="GO:0031012">
    <property type="term" value="C:extracellular matrix"/>
    <property type="evidence" value="ECO:0007669"/>
    <property type="project" value="TreeGrafter"/>
</dbReference>
<dbReference type="InterPro" id="IPR025615">
    <property type="entry name" value="TILa_dom"/>
</dbReference>
<protein>
    <submittedName>
        <fullName evidence="8">Fc gamma binding protein</fullName>
    </submittedName>
</protein>
<dbReference type="Pfam" id="PF01826">
    <property type="entry name" value="TIL"/>
    <property type="match status" value="6"/>
</dbReference>
<dbReference type="FunFam" id="2.10.25.10:FF:000055">
    <property type="entry name" value="alpha-tectorin isoform X1"/>
    <property type="match status" value="3"/>
</dbReference>
<name>A0A2K6BKB1_MACNE</name>
<dbReference type="SMART" id="SM00274">
    <property type="entry name" value="FOLN"/>
    <property type="match status" value="5"/>
</dbReference>
<evidence type="ECO:0000256" key="4">
    <source>
        <dbReference type="ARBA" id="ARBA00022737"/>
    </source>
</evidence>
<dbReference type="Proteomes" id="UP000233120">
    <property type="component" value="Unassembled WGS sequence"/>
</dbReference>
<accession>A0A2K6BKB1</accession>
<dbReference type="Pfam" id="PF08742">
    <property type="entry name" value="C8"/>
    <property type="match status" value="6"/>
</dbReference>
<dbReference type="InterPro" id="IPR003645">
    <property type="entry name" value="Fol_N"/>
</dbReference>